<gene>
    <name evidence="11" type="ORF">P3T76_001307</name>
</gene>
<dbReference type="Gene3D" id="3.40.50.720">
    <property type="entry name" value="NAD(P)-binding Rossmann-like Domain"/>
    <property type="match status" value="1"/>
</dbReference>
<dbReference type="SMART" id="SM00822">
    <property type="entry name" value="PKS_KR"/>
    <property type="match status" value="1"/>
</dbReference>
<comment type="similarity">
    <text evidence="2">Belongs to the short-chain dehydrogenases/reductases (SDR) family.</text>
</comment>
<keyword evidence="5" id="KW-0833">Ubl conjugation pathway</keyword>
<keyword evidence="4" id="KW-0547">Nucleotide-binding</keyword>
<evidence type="ECO:0000256" key="3">
    <source>
        <dbReference type="ARBA" id="ARBA00022679"/>
    </source>
</evidence>
<evidence type="ECO:0000256" key="4">
    <source>
        <dbReference type="ARBA" id="ARBA00022741"/>
    </source>
</evidence>
<dbReference type="Gene3D" id="1.10.287.4290">
    <property type="match status" value="1"/>
</dbReference>
<feature type="active site" description="Glycyl thioester intermediate" evidence="8">
    <location>
        <position position="432"/>
    </location>
</feature>
<dbReference type="Gene3D" id="3.10.110.10">
    <property type="entry name" value="Ubiquitin Conjugating Enzyme"/>
    <property type="match status" value="1"/>
</dbReference>
<dbReference type="InterPro" id="IPR023313">
    <property type="entry name" value="UBQ-conjugating_AS"/>
</dbReference>
<dbReference type="Proteomes" id="UP001259832">
    <property type="component" value="Unassembled WGS sequence"/>
</dbReference>
<evidence type="ECO:0000256" key="9">
    <source>
        <dbReference type="SAM" id="Coils"/>
    </source>
</evidence>
<dbReference type="EMBL" id="JASMQC010000002">
    <property type="protein sequence ID" value="KAK1947297.1"/>
    <property type="molecule type" value="Genomic_DNA"/>
</dbReference>
<reference evidence="11" key="1">
    <citation type="submission" date="2023-08" db="EMBL/GenBank/DDBJ databases">
        <title>Reference Genome Resource for the Citrus Pathogen Phytophthora citrophthora.</title>
        <authorList>
            <person name="Moller H."/>
            <person name="Coetzee B."/>
            <person name="Rose L.J."/>
            <person name="Van Niekerk J.M."/>
        </authorList>
    </citation>
    <scope>NUCLEOTIDE SEQUENCE</scope>
    <source>
        <strain evidence="11">STE-U-9442</strain>
    </source>
</reference>
<dbReference type="InterPro" id="IPR000608">
    <property type="entry name" value="UBC"/>
</dbReference>
<evidence type="ECO:0000256" key="6">
    <source>
        <dbReference type="ARBA" id="ARBA00022840"/>
    </source>
</evidence>
<evidence type="ECO:0000256" key="8">
    <source>
        <dbReference type="PROSITE-ProRule" id="PRU10133"/>
    </source>
</evidence>
<dbReference type="GO" id="GO:0005524">
    <property type="term" value="F:ATP binding"/>
    <property type="evidence" value="ECO:0007669"/>
    <property type="project" value="UniProtKB-KW"/>
</dbReference>
<keyword evidence="6" id="KW-0067">ATP-binding</keyword>
<name>A0AAD9GYY8_9STRA</name>
<evidence type="ECO:0000256" key="7">
    <source>
        <dbReference type="ARBA" id="ARBA00023002"/>
    </source>
</evidence>
<proteinExistence type="inferred from homology"/>
<dbReference type="PRINTS" id="PR00081">
    <property type="entry name" value="GDHRDH"/>
</dbReference>
<dbReference type="Pfam" id="PF00106">
    <property type="entry name" value="adh_short"/>
    <property type="match status" value="1"/>
</dbReference>
<dbReference type="PROSITE" id="PS50127">
    <property type="entry name" value="UBC_2"/>
    <property type="match status" value="1"/>
</dbReference>
<organism evidence="11 12">
    <name type="scientific">Phytophthora citrophthora</name>
    <dbReference type="NCBI Taxonomy" id="4793"/>
    <lineage>
        <taxon>Eukaryota</taxon>
        <taxon>Sar</taxon>
        <taxon>Stramenopiles</taxon>
        <taxon>Oomycota</taxon>
        <taxon>Peronosporomycetes</taxon>
        <taxon>Peronosporales</taxon>
        <taxon>Peronosporaceae</taxon>
        <taxon>Phytophthora</taxon>
    </lineage>
</organism>
<dbReference type="InterPro" id="IPR016135">
    <property type="entry name" value="UBQ-conjugating_enzyme/RWD"/>
</dbReference>
<evidence type="ECO:0000259" key="10">
    <source>
        <dbReference type="PROSITE" id="PS50127"/>
    </source>
</evidence>
<dbReference type="AlphaFoldDB" id="A0AAD9GYY8"/>
<keyword evidence="12" id="KW-1185">Reference proteome</keyword>
<dbReference type="PANTHER" id="PTHR45024">
    <property type="entry name" value="DEHYDROGENASES, SHORT CHAIN"/>
    <property type="match status" value="1"/>
</dbReference>
<dbReference type="PRINTS" id="PR00080">
    <property type="entry name" value="SDRFAMILY"/>
</dbReference>
<evidence type="ECO:0000256" key="5">
    <source>
        <dbReference type="ARBA" id="ARBA00022786"/>
    </source>
</evidence>
<keyword evidence="3" id="KW-0808">Transferase</keyword>
<dbReference type="PROSITE" id="PS00183">
    <property type="entry name" value="UBC_1"/>
    <property type="match status" value="1"/>
</dbReference>
<dbReference type="SMART" id="SM00212">
    <property type="entry name" value="UBCc"/>
    <property type="match status" value="1"/>
</dbReference>
<protein>
    <submittedName>
        <fullName evidence="11">Peroxisomal multifunctional enzyme type 2</fullName>
    </submittedName>
</protein>
<dbReference type="SUPFAM" id="SSF51735">
    <property type="entry name" value="NAD(P)-binding Rossmann-fold domains"/>
    <property type="match status" value="1"/>
</dbReference>
<dbReference type="CDD" id="cd05353">
    <property type="entry name" value="hydroxyacyl-CoA-like_DH_SDR_c-like"/>
    <property type="match status" value="1"/>
</dbReference>
<dbReference type="CDD" id="cd23794">
    <property type="entry name" value="UBCc_UBE2F_UBE2M"/>
    <property type="match status" value="1"/>
</dbReference>
<dbReference type="InterPro" id="IPR002347">
    <property type="entry name" value="SDR_fam"/>
</dbReference>
<keyword evidence="7" id="KW-0560">Oxidoreductase</keyword>
<feature type="coiled-coil region" evidence="9">
    <location>
        <begin position="284"/>
        <end position="320"/>
    </location>
</feature>
<comment type="caution">
    <text evidence="11">The sequence shown here is derived from an EMBL/GenBank/DDBJ whole genome shotgun (WGS) entry which is preliminary data.</text>
</comment>
<sequence length="503" mass="54633">MTMLRFDGQVAIVTGSGAGIGRCYALLFAERGAKVVVNDFSREAADSVVQEIKAKGGVAVANYNSVTDGEKVVATAIDNFGRVDILVNNAGILRDVTFAKMTKAQWNQVLDVHLQGTFAVTHAAWPHMRKQKYGRVILITSVNGLYGQFGQTNYSSVKAAMTGFGKSLAQEGARSNIKVNIVAPGAGSKMTETVMPADLVAKWKPDYVAPTIAFLCHESVPCSGKIFESGGGFVAQVKYVRSAGVFLDLEKEITPEAVQAKFSQITDFSNATDPDDDEVAPQLKQILNAKLANAMIRLKAKQAEKKAEEKEAAAAAESGETVPAVKPKTKILGVGRGKRGGASKEKKRTPGEIRIQKDIAELDGGKAATVSFPEVNDLTVFNVKIAVDTGLWKGASYDFNFKIPPMYPHDPPKVHCTTKIYHPNIDLDGNVCLNILREDWKPVLDINSVIYGLIYLFYEPNPDDPLNKEAAELFRTDPKQFAAVVSRSLRGYSVQGIQFEQLI</sequence>
<dbReference type="FunFam" id="3.10.110.10:FF:000005">
    <property type="entry name" value="NEDD8-conjugating enzyme Ubc12"/>
    <property type="match status" value="1"/>
</dbReference>
<evidence type="ECO:0000256" key="2">
    <source>
        <dbReference type="ARBA" id="ARBA00006484"/>
    </source>
</evidence>
<feature type="domain" description="UBC core" evidence="10">
    <location>
        <begin position="350"/>
        <end position="494"/>
    </location>
</feature>
<evidence type="ECO:0000256" key="1">
    <source>
        <dbReference type="ARBA" id="ARBA00005032"/>
    </source>
</evidence>
<dbReference type="Pfam" id="PF00179">
    <property type="entry name" value="UQ_con"/>
    <property type="match status" value="1"/>
</dbReference>
<comment type="pathway">
    <text evidence="1">Protein modification; protein neddylation.</text>
</comment>
<evidence type="ECO:0000313" key="12">
    <source>
        <dbReference type="Proteomes" id="UP001259832"/>
    </source>
</evidence>
<dbReference type="InterPro" id="IPR057326">
    <property type="entry name" value="KR_dom"/>
</dbReference>
<keyword evidence="9" id="KW-0175">Coiled coil</keyword>
<accession>A0AAD9GYY8</accession>
<dbReference type="SUPFAM" id="SSF54495">
    <property type="entry name" value="UBC-like"/>
    <property type="match status" value="1"/>
</dbReference>
<dbReference type="GO" id="GO:0019788">
    <property type="term" value="F:NEDD8 transferase activity"/>
    <property type="evidence" value="ECO:0007669"/>
    <property type="project" value="UniProtKB-ARBA"/>
</dbReference>
<dbReference type="GO" id="GO:0016491">
    <property type="term" value="F:oxidoreductase activity"/>
    <property type="evidence" value="ECO:0007669"/>
    <property type="project" value="UniProtKB-KW"/>
</dbReference>
<dbReference type="InterPro" id="IPR051687">
    <property type="entry name" value="Peroxisomal_Beta-Oxidation"/>
</dbReference>
<dbReference type="PANTHER" id="PTHR45024:SF2">
    <property type="entry name" value="SCP2 DOMAIN-CONTAINING PROTEIN"/>
    <property type="match status" value="1"/>
</dbReference>
<dbReference type="InterPro" id="IPR036291">
    <property type="entry name" value="NAD(P)-bd_dom_sf"/>
</dbReference>
<evidence type="ECO:0000313" key="11">
    <source>
        <dbReference type="EMBL" id="KAK1947297.1"/>
    </source>
</evidence>